<dbReference type="PANTHER" id="PTHR43649">
    <property type="entry name" value="ARABINOSE-BINDING PROTEIN-RELATED"/>
    <property type="match status" value="1"/>
</dbReference>
<comment type="caution">
    <text evidence="2">The sequence shown here is derived from an EMBL/GenBank/DDBJ whole genome shotgun (WGS) entry which is preliminary data.</text>
</comment>
<feature type="chain" id="PRO_5045500439" evidence="1">
    <location>
        <begin position="21"/>
        <end position="448"/>
    </location>
</feature>
<dbReference type="Proteomes" id="UP001296706">
    <property type="component" value="Unassembled WGS sequence"/>
</dbReference>
<evidence type="ECO:0000256" key="1">
    <source>
        <dbReference type="SAM" id="SignalP"/>
    </source>
</evidence>
<dbReference type="PANTHER" id="PTHR43649:SF12">
    <property type="entry name" value="DIACETYLCHITOBIOSE BINDING PROTEIN DASA"/>
    <property type="match status" value="1"/>
</dbReference>
<keyword evidence="3" id="KW-1185">Reference proteome</keyword>
<sequence length="448" mass="47318">MSTRRFLAVAGALTVAVSLAACGGGSSGGGGGDHAGQTLQVYLSKQSQYPDEQQQWMQRIKDEFRKKTGADVEFETYTSASEEQQKIQTSVVSGQGPDIYEIGTTFTPTAYSSGAFLKLGDEQWNAVGGRDRFVPSTLAMSGPDEADQIGVPFSSIPFVLVYNTQMFAAAGIDGPPSTWDELVADAKKLTQGDTYGLAMDYKDPFSPWKYIWMFAQQYGNPLVQGTTARIDDPTVARAYDAYFGFLTKDKIVNPDAVNWASADATANFASGKSAMFTMTSAGVIPTLAKSPVASSYAFAPMPTVPPGESALPAGGVPATTIVSGQNLVVASYSTQQDLALQYVDLVTSEAEQQHFSEVFGVLPVNAAAADAVASGKEQYAPVLEAGKQAKPTPFTGAWSEIQLGLTNITVQALAGLSSGSVPPDQVQRQLTELQQTAQTAVDKAAAAR</sequence>
<dbReference type="Gene3D" id="3.40.190.10">
    <property type="entry name" value="Periplasmic binding protein-like II"/>
    <property type="match status" value="1"/>
</dbReference>
<name>A0ABX1RAI2_9PSEU</name>
<proteinExistence type="predicted"/>
<evidence type="ECO:0000313" key="2">
    <source>
        <dbReference type="EMBL" id="NMH76649.1"/>
    </source>
</evidence>
<evidence type="ECO:0000313" key="3">
    <source>
        <dbReference type="Proteomes" id="UP001296706"/>
    </source>
</evidence>
<dbReference type="EMBL" id="JAAXKY010000011">
    <property type="protein sequence ID" value="NMH76649.1"/>
    <property type="molecule type" value="Genomic_DNA"/>
</dbReference>
<dbReference type="InterPro" id="IPR050490">
    <property type="entry name" value="Bact_solute-bd_prot1"/>
</dbReference>
<feature type="signal peptide" evidence="1">
    <location>
        <begin position="1"/>
        <end position="20"/>
    </location>
</feature>
<reference evidence="2 3" key="1">
    <citation type="submission" date="2020-04" db="EMBL/GenBank/DDBJ databases">
        <authorList>
            <person name="Klaysubun C."/>
            <person name="Duangmal K."/>
            <person name="Lipun K."/>
        </authorList>
    </citation>
    <scope>NUCLEOTIDE SEQUENCE [LARGE SCALE GENOMIC DNA]</scope>
    <source>
        <strain evidence="2 3">JCM 11839</strain>
    </source>
</reference>
<protein>
    <submittedName>
        <fullName evidence="2">Extracellular solute-binding protein</fullName>
    </submittedName>
</protein>
<dbReference type="SUPFAM" id="SSF53850">
    <property type="entry name" value="Periplasmic binding protein-like II"/>
    <property type="match status" value="1"/>
</dbReference>
<dbReference type="PROSITE" id="PS51257">
    <property type="entry name" value="PROKAR_LIPOPROTEIN"/>
    <property type="match status" value="1"/>
</dbReference>
<keyword evidence="1" id="KW-0732">Signal</keyword>
<accession>A0ABX1RAI2</accession>
<gene>
    <name evidence="2" type="ORF">HF577_05990</name>
</gene>
<organism evidence="2 3">
    <name type="scientific">Pseudonocardia xinjiangensis</name>
    <dbReference type="NCBI Taxonomy" id="75289"/>
    <lineage>
        <taxon>Bacteria</taxon>
        <taxon>Bacillati</taxon>
        <taxon>Actinomycetota</taxon>
        <taxon>Actinomycetes</taxon>
        <taxon>Pseudonocardiales</taxon>
        <taxon>Pseudonocardiaceae</taxon>
        <taxon>Pseudonocardia</taxon>
    </lineage>
</organism>
<dbReference type="Pfam" id="PF01547">
    <property type="entry name" value="SBP_bac_1"/>
    <property type="match status" value="1"/>
</dbReference>
<dbReference type="RefSeq" id="WP_169394720.1">
    <property type="nucleotide sequence ID" value="NZ_BAAAJH010000008.1"/>
</dbReference>
<dbReference type="InterPro" id="IPR006059">
    <property type="entry name" value="SBP"/>
</dbReference>